<dbReference type="PANTHER" id="PTHR12307">
    <property type="entry name" value="PROTEIN PHOSPHATASE 1 REGULATORY SUBUNIT"/>
    <property type="match status" value="1"/>
</dbReference>
<evidence type="ECO:0000313" key="2">
    <source>
        <dbReference type="EMBL" id="KAG8191110.1"/>
    </source>
</evidence>
<sequence>MLKRKRSYSNGGSLTSSCRIRAEALARAFNSRIWPCMWRSVEDSRHEENDEEFYEADENFVVGGRDRDLTITSEQVRAKFCRELLHAVDDVADVFYDVSEHAGLTAGKVTCESPVGKCEESSSRESSAKCSVNDVESRKKSNNLTSHNYLLNETDNPTNCVINEFDKSLTECNSLCESCRKSSNVYLNDVEDIETSNDLHSHKGLSAECESRTDIVNEFEKSSNACDFLCESSKKCSNISLNNIENSEICDGFDSHNPLSNESKLFNAVNDLEKSSNECESPEKILGVFLNDVESHATSIDFGYHNQLSIEHDHHTSNILNEFSESCVKYLNESHDSDKKSFDIHLPNKDLTSNDSHDSVDNFVNDSLNNDKKSLDLRSHNQLSTDNNCEISNNINTADISCEKPSNEFLNCDKSPEIISDIPSHNDLSNEHDYTSSAINTYDESFKEPSTSSECLKLTDNCEISKSITNFRQYEYSKKEGSCVDEINNLQSTNECLYSSDNRDEANIPKSSKDTENTIQLENSLSTYQCATTQSNNSDIVSNTNSKDIIGADKIIDINNSIENFTGPNSCDYPSEKNSDSTIAKLNTAQELSDSGSLECLNNKKYDITIITTEKIRTKECENEFIEYQDKNSYSAYLSGDLDDDLRNSSILENMGNCSVTADTFSNPIQVPENLELFDQHIEFSNISSDKNCIASTMGCDNQHIFTPENEEVLTVVIHTDSFDITQTPKTILETTPQVTYQLLDDQINITSDCPIINSPEETIELTNISDSSVASPEANDLISSLNKRFSNALFCEELLNDNQSNFPPSSRCLELKSDPFNFSDEIMSPVKIELSSPIHSKEPCEISELESLEDKYESRLRVFDEKRPMISRSTSLKTGKTPPGTPSRKKIVRFADVLGLDLEDVRHIISGDVPNVPSSAFSDLDIAKGHDPVTQAAPQSMVVDLTCRQQSTWESVPGAVGTNALYPLFAIPGQQPDFMERLRATGVCLETVVIADCNVQCSCRVMNWGYNKRVLARYTTNGWASSSDINASYVSDSTRDGADSFAFNIFLNRERSDLQFAILYEVNGNQYWDNNGGKNYCFSYHGHSANQTSVQCSPTWMEPFW</sequence>
<reference evidence="2 3" key="1">
    <citation type="journal article" date="2022" name="Nat. Ecol. Evol.">
        <title>A masculinizing supergene underlies an exaggerated male reproductive morph in a spider.</title>
        <authorList>
            <person name="Hendrickx F."/>
            <person name="De Corte Z."/>
            <person name="Sonet G."/>
            <person name="Van Belleghem S.M."/>
            <person name="Kostlbacher S."/>
            <person name="Vangestel C."/>
        </authorList>
    </citation>
    <scope>NUCLEOTIDE SEQUENCE [LARGE SCALE GENOMIC DNA]</scope>
    <source>
        <strain evidence="2">W744_W776</strain>
    </source>
</reference>
<dbReference type="GO" id="GO:2001069">
    <property type="term" value="F:glycogen binding"/>
    <property type="evidence" value="ECO:0007669"/>
    <property type="project" value="TreeGrafter"/>
</dbReference>
<name>A0AAV6V322_9ARAC</name>
<organism evidence="2 3">
    <name type="scientific">Oedothorax gibbosus</name>
    <dbReference type="NCBI Taxonomy" id="931172"/>
    <lineage>
        <taxon>Eukaryota</taxon>
        <taxon>Metazoa</taxon>
        <taxon>Ecdysozoa</taxon>
        <taxon>Arthropoda</taxon>
        <taxon>Chelicerata</taxon>
        <taxon>Arachnida</taxon>
        <taxon>Araneae</taxon>
        <taxon>Araneomorphae</taxon>
        <taxon>Entelegynae</taxon>
        <taxon>Araneoidea</taxon>
        <taxon>Linyphiidae</taxon>
        <taxon>Erigoninae</taxon>
        <taxon>Oedothorax</taxon>
    </lineage>
</organism>
<evidence type="ECO:0000313" key="3">
    <source>
        <dbReference type="Proteomes" id="UP000827092"/>
    </source>
</evidence>
<dbReference type="GO" id="GO:0000164">
    <property type="term" value="C:protein phosphatase type 1 complex"/>
    <property type="evidence" value="ECO:0007669"/>
    <property type="project" value="TreeGrafter"/>
</dbReference>
<feature type="domain" description="CBM21" evidence="1">
    <location>
        <begin position="980"/>
        <end position="1084"/>
    </location>
</feature>
<dbReference type="EMBL" id="JAFNEN010000166">
    <property type="protein sequence ID" value="KAG8191110.1"/>
    <property type="molecule type" value="Genomic_DNA"/>
</dbReference>
<dbReference type="GO" id="GO:0008157">
    <property type="term" value="F:protein phosphatase 1 binding"/>
    <property type="evidence" value="ECO:0007669"/>
    <property type="project" value="TreeGrafter"/>
</dbReference>
<dbReference type="AlphaFoldDB" id="A0AAV6V322"/>
<dbReference type="PROSITE" id="PS51159">
    <property type="entry name" value="CBM21"/>
    <property type="match status" value="1"/>
</dbReference>
<dbReference type="InterPro" id="IPR038175">
    <property type="entry name" value="CBM21_dom_sf"/>
</dbReference>
<dbReference type="InterPro" id="IPR005036">
    <property type="entry name" value="CBM21_dom"/>
</dbReference>
<dbReference type="PANTHER" id="PTHR12307:SF53">
    <property type="entry name" value="PROTEIN PHOSPHATASE 1 REGULATORY SUBUNIT"/>
    <property type="match status" value="1"/>
</dbReference>
<proteinExistence type="predicted"/>
<evidence type="ECO:0000259" key="1">
    <source>
        <dbReference type="PROSITE" id="PS51159"/>
    </source>
</evidence>
<dbReference type="Proteomes" id="UP000827092">
    <property type="component" value="Unassembled WGS sequence"/>
</dbReference>
<comment type="caution">
    <text evidence="2">The sequence shown here is derived from an EMBL/GenBank/DDBJ whole genome shotgun (WGS) entry which is preliminary data.</text>
</comment>
<dbReference type="InterPro" id="IPR050782">
    <property type="entry name" value="PP1_regulatory_subunit_3"/>
</dbReference>
<dbReference type="Pfam" id="PF03370">
    <property type="entry name" value="CBM_21"/>
    <property type="match status" value="1"/>
</dbReference>
<dbReference type="PROSITE" id="PS51257">
    <property type="entry name" value="PROKAR_LIPOPROTEIN"/>
    <property type="match status" value="1"/>
</dbReference>
<gene>
    <name evidence="2" type="ORF">JTE90_010034</name>
</gene>
<protein>
    <recommendedName>
        <fullName evidence="1">CBM21 domain-containing protein</fullName>
    </recommendedName>
</protein>
<dbReference type="GO" id="GO:0005979">
    <property type="term" value="P:regulation of glycogen biosynthetic process"/>
    <property type="evidence" value="ECO:0007669"/>
    <property type="project" value="TreeGrafter"/>
</dbReference>
<dbReference type="Gene3D" id="2.60.40.2440">
    <property type="entry name" value="Carbohydrate binding type-21 domain"/>
    <property type="match status" value="1"/>
</dbReference>
<accession>A0AAV6V322</accession>
<keyword evidence="3" id="KW-1185">Reference proteome</keyword>